<keyword evidence="3 5" id="KW-1133">Transmembrane helix</keyword>
<organism evidence="7 8">
    <name type="scientific">Thalassiosira oceanica</name>
    <name type="common">Marine diatom</name>
    <dbReference type="NCBI Taxonomy" id="159749"/>
    <lineage>
        <taxon>Eukaryota</taxon>
        <taxon>Sar</taxon>
        <taxon>Stramenopiles</taxon>
        <taxon>Ochrophyta</taxon>
        <taxon>Bacillariophyta</taxon>
        <taxon>Coscinodiscophyceae</taxon>
        <taxon>Thalassiosirophycidae</taxon>
        <taxon>Thalassiosirales</taxon>
        <taxon>Thalassiosiraceae</taxon>
        <taxon>Thalassiosira</taxon>
    </lineage>
</organism>
<dbReference type="PANTHER" id="PTHR11132">
    <property type="entry name" value="SOLUTE CARRIER FAMILY 35"/>
    <property type="match status" value="1"/>
</dbReference>
<evidence type="ECO:0000259" key="6">
    <source>
        <dbReference type="Pfam" id="PF03151"/>
    </source>
</evidence>
<dbReference type="InterPro" id="IPR004853">
    <property type="entry name" value="Sugar_P_trans_dom"/>
</dbReference>
<feature type="domain" description="Sugar phosphate transporter" evidence="6">
    <location>
        <begin position="10"/>
        <end position="102"/>
    </location>
</feature>
<gene>
    <name evidence="7" type="ORF">THAOC_13820</name>
</gene>
<feature type="transmembrane region" description="Helical" evidence="5">
    <location>
        <begin position="40"/>
        <end position="59"/>
    </location>
</feature>
<dbReference type="EMBL" id="AGNL01015989">
    <property type="protein sequence ID" value="EJK65328.1"/>
    <property type="molecule type" value="Genomic_DNA"/>
</dbReference>
<sequence>MSDKSPSNLKLLGLVTAWYAGNTFYNIYNKKATNMIHAHWFVACAQLVVGIVWSAVMWGSGMRKKPNLSAQDIAACIPIGLGACVAHAGSVLAMGSGSVRYEEDLVRSIYMLLHPRAQPFFFTSLRLSSQLRSGICYETSRWTFSFAGTLRSFPHLSRYIRGCYRTGSASNGCQATPCVLYANPDCWRCWIGVYQGRKGCRYQLHRFHVGFHRKSGSSLERKLGGSVTKALKADKSKNMDAANVYAVVNILSFLCTVPMVVIAEMSSLPTEWEKAVAAHGAQAVITNIALSGFFFYIYNEFAFAFTASVGAVTSSVLNTAKRVIIIVVSSIVFAEAMERNTVIGSAVAILGTFAYSLTSKKAPSKKKKA</sequence>
<name>K0SGN6_THAOC</name>
<dbReference type="GO" id="GO:0016020">
    <property type="term" value="C:membrane"/>
    <property type="evidence" value="ECO:0007669"/>
    <property type="project" value="UniProtKB-SubCell"/>
</dbReference>
<feature type="transmembrane region" description="Helical" evidence="5">
    <location>
        <begin position="309"/>
        <end position="334"/>
    </location>
</feature>
<feature type="domain" description="Sugar phosphate transporter" evidence="6">
    <location>
        <begin position="229"/>
        <end position="356"/>
    </location>
</feature>
<keyword evidence="8" id="KW-1185">Reference proteome</keyword>
<feature type="transmembrane region" description="Helical" evidence="5">
    <location>
        <begin position="275"/>
        <end position="297"/>
    </location>
</feature>
<reference evidence="7 8" key="1">
    <citation type="journal article" date="2012" name="Genome Biol.">
        <title>Genome and low-iron response of an oceanic diatom adapted to chronic iron limitation.</title>
        <authorList>
            <person name="Lommer M."/>
            <person name="Specht M."/>
            <person name="Roy A.S."/>
            <person name="Kraemer L."/>
            <person name="Andreson R."/>
            <person name="Gutowska M.A."/>
            <person name="Wolf J."/>
            <person name="Bergner S.V."/>
            <person name="Schilhabel M.B."/>
            <person name="Klostermeier U.C."/>
            <person name="Beiko R.G."/>
            <person name="Rosenstiel P."/>
            <person name="Hippler M."/>
            <person name="Laroche J."/>
        </authorList>
    </citation>
    <scope>NUCLEOTIDE SEQUENCE [LARGE SCALE GENOMIC DNA]</scope>
    <source>
        <strain evidence="7 8">CCMP1005</strain>
    </source>
</reference>
<evidence type="ECO:0000313" key="8">
    <source>
        <dbReference type="Proteomes" id="UP000266841"/>
    </source>
</evidence>
<accession>K0SGN6</accession>
<evidence type="ECO:0000256" key="4">
    <source>
        <dbReference type="ARBA" id="ARBA00023136"/>
    </source>
</evidence>
<feature type="transmembrane region" description="Helical" evidence="5">
    <location>
        <begin position="242"/>
        <end position="263"/>
    </location>
</feature>
<dbReference type="AlphaFoldDB" id="K0SGN6"/>
<feature type="transmembrane region" description="Helical" evidence="5">
    <location>
        <begin position="9"/>
        <end position="28"/>
    </location>
</feature>
<dbReference type="OrthoDB" id="6418713at2759"/>
<comment type="subcellular location">
    <subcellularLocation>
        <location evidence="1">Membrane</location>
        <topology evidence="1">Multi-pass membrane protein</topology>
    </subcellularLocation>
</comment>
<keyword evidence="4 5" id="KW-0472">Membrane</keyword>
<evidence type="ECO:0000256" key="2">
    <source>
        <dbReference type="ARBA" id="ARBA00022692"/>
    </source>
</evidence>
<evidence type="ECO:0000256" key="3">
    <source>
        <dbReference type="ARBA" id="ARBA00022989"/>
    </source>
</evidence>
<dbReference type="Proteomes" id="UP000266841">
    <property type="component" value="Unassembled WGS sequence"/>
</dbReference>
<dbReference type="Pfam" id="PF03151">
    <property type="entry name" value="TPT"/>
    <property type="match status" value="2"/>
</dbReference>
<evidence type="ECO:0000256" key="1">
    <source>
        <dbReference type="ARBA" id="ARBA00004141"/>
    </source>
</evidence>
<comment type="caution">
    <text evidence="7">The sequence shown here is derived from an EMBL/GenBank/DDBJ whole genome shotgun (WGS) entry which is preliminary data.</text>
</comment>
<evidence type="ECO:0000256" key="5">
    <source>
        <dbReference type="SAM" id="Phobius"/>
    </source>
</evidence>
<evidence type="ECO:0000313" key="7">
    <source>
        <dbReference type="EMBL" id="EJK65328.1"/>
    </source>
</evidence>
<feature type="transmembrane region" description="Helical" evidence="5">
    <location>
        <begin position="340"/>
        <end position="358"/>
    </location>
</feature>
<proteinExistence type="predicted"/>
<dbReference type="OMA" id="IYNEFAF"/>
<protein>
    <recommendedName>
        <fullName evidence="6">Sugar phosphate transporter domain-containing protein</fullName>
    </recommendedName>
</protein>
<dbReference type="InterPro" id="IPR050186">
    <property type="entry name" value="TPT_transporter"/>
</dbReference>
<dbReference type="eggNOG" id="KOG1441">
    <property type="taxonomic scope" value="Eukaryota"/>
</dbReference>
<keyword evidence="2 5" id="KW-0812">Transmembrane</keyword>